<evidence type="ECO:0000313" key="2">
    <source>
        <dbReference type="EMBL" id="ROS05258.1"/>
    </source>
</evidence>
<feature type="coiled-coil region" evidence="1">
    <location>
        <begin position="5"/>
        <end position="53"/>
    </location>
</feature>
<comment type="caution">
    <text evidence="2">The sequence shown here is derived from an EMBL/GenBank/DDBJ whole genome shotgun (WGS) entry which is preliminary data.</text>
</comment>
<dbReference type="EMBL" id="RKHR01000003">
    <property type="protein sequence ID" value="ROS05258.1"/>
    <property type="molecule type" value="Genomic_DNA"/>
</dbReference>
<evidence type="ECO:0000313" key="3">
    <source>
        <dbReference type="Proteomes" id="UP000275394"/>
    </source>
</evidence>
<keyword evidence="3" id="KW-1185">Reference proteome</keyword>
<reference evidence="2 3" key="1">
    <citation type="submission" date="2018-11" db="EMBL/GenBank/DDBJ databases">
        <title>Genomic Encyclopedia of Type Strains, Phase IV (KMG-IV): sequencing the most valuable type-strain genomes for metagenomic binning, comparative biology and taxonomic classification.</title>
        <authorList>
            <person name="Goeker M."/>
        </authorList>
    </citation>
    <scope>NUCLEOTIDE SEQUENCE [LARGE SCALE GENOMIC DNA]</scope>
    <source>
        <strain evidence="2 3">DSM 100316</strain>
    </source>
</reference>
<dbReference type="Proteomes" id="UP000275394">
    <property type="component" value="Unassembled WGS sequence"/>
</dbReference>
<gene>
    <name evidence="2" type="ORF">EDC56_0788</name>
</gene>
<dbReference type="AlphaFoldDB" id="A0A3N2DZK2"/>
<name>A0A3N2DZK2_9GAMM</name>
<keyword evidence="1" id="KW-0175">Coiled coil</keyword>
<dbReference type="OrthoDB" id="8606883at2"/>
<protein>
    <submittedName>
        <fullName evidence="2">SlyX protein</fullName>
    </submittedName>
</protein>
<dbReference type="RefSeq" id="WP_148059300.1">
    <property type="nucleotide sequence ID" value="NZ_RKHR01000003.1"/>
</dbReference>
<organism evidence="2 3">
    <name type="scientific">Sinobacterium caligoides</name>
    <dbReference type="NCBI Taxonomy" id="933926"/>
    <lineage>
        <taxon>Bacteria</taxon>
        <taxon>Pseudomonadati</taxon>
        <taxon>Pseudomonadota</taxon>
        <taxon>Gammaproteobacteria</taxon>
        <taxon>Cellvibrionales</taxon>
        <taxon>Spongiibacteraceae</taxon>
        <taxon>Sinobacterium</taxon>
    </lineage>
</organism>
<accession>A0A3N2DZK2</accession>
<sequence length="82" mass="9299">MSDEQSEMNGRVIELEEQVVELQTRVLFQEDSLQSLDDVIAKQQRQLDDLTRYCQLLKASMEGMRGDSADGGEVAVDLPPHY</sequence>
<dbReference type="Gene3D" id="1.20.5.300">
    <property type="match status" value="1"/>
</dbReference>
<dbReference type="PANTHER" id="PTHR36508:SF1">
    <property type="entry name" value="PROTEIN SLYX"/>
    <property type="match status" value="1"/>
</dbReference>
<dbReference type="Pfam" id="PF04102">
    <property type="entry name" value="SlyX"/>
    <property type="match status" value="1"/>
</dbReference>
<evidence type="ECO:0000256" key="1">
    <source>
        <dbReference type="SAM" id="Coils"/>
    </source>
</evidence>
<proteinExistence type="predicted"/>
<dbReference type="InterPro" id="IPR007236">
    <property type="entry name" value="SlyX"/>
</dbReference>
<dbReference type="PANTHER" id="PTHR36508">
    <property type="entry name" value="PROTEIN SLYX"/>
    <property type="match status" value="1"/>
</dbReference>